<protein>
    <recommendedName>
        <fullName evidence="3">Response regulator transcription factor</fullName>
    </recommendedName>
</protein>
<sequence>MKKRIKKYLLLEQLPSLRQLILDVFEEMGEKMGVKFEPFIISPSIASAGNLHKVLGENNFEFVIFNLDFPFATYTDFKCPKDFLIYLDLKYPIPKKLVIIPHTTVFQILQLSNLVSIDGFMDALDCNAETLRLAVQQLTDYSIFYSRTVIQLITKYIYNEDILGQQDYLILNELSKGTPLNKIPKKLFISRTTIQRRRTKMKEFFKVEGLPDSELVKRAQQERFV</sequence>
<accession>A0ABX7DTC5</accession>
<proteinExistence type="predicted"/>
<name>A0ABX7DTC5_9FLAO</name>
<dbReference type="Proteomes" id="UP000629420">
    <property type="component" value="Chromosome"/>
</dbReference>
<keyword evidence="2" id="KW-1185">Reference proteome</keyword>
<reference evidence="1 2" key="1">
    <citation type="submission" date="2021-01" db="EMBL/GenBank/DDBJ databases">
        <title>Aequorivita sp. strain KX20305, a bacterium isolated from the sediment collected at a cold seep field in South China Sea.</title>
        <authorList>
            <person name="Zhang H."/>
            <person name="Li C."/>
        </authorList>
    </citation>
    <scope>NUCLEOTIDE SEQUENCE [LARGE SCALE GENOMIC DNA]</scope>
    <source>
        <strain evidence="1 2">KX20305</strain>
    </source>
</reference>
<organism evidence="1 2">
    <name type="scientific">Aequorivita iocasae</name>
    <dbReference type="NCBI Taxonomy" id="2803865"/>
    <lineage>
        <taxon>Bacteria</taxon>
        <taxon>Pseudomonadati</taxon>
        <taxon>Bacteroidota</taxon>
        <taxon>Flavobacteriia</taxon>
        <taxon>Flavobacteriales</taxon>
        <taxon>Flavobacteriaceae</taxon>
        <taxon>Aequorivita</taxon>
    </lineage>
</organism>
<evidence type="ECO:0000313" key="1">
    <source>
        <dbReference type="EMBL" id="QQX76024.1"/>
    </source>
</evidence>
<dbReference type="RefSeq" id="WP_202335835.1">
    <property type="nucleotide sequence ID" value="NZ_CP068439.1"/>
</dbReference>
<gene>
    <name evidence="1" type="ORF">JK629_11850</name>
</gene>
<evidence type="ECO:0000313" key="2">
    <source>
        <dbReference type="Proteomes" id="UP000629420"/>
    </source>
</evidence>
<evidence type="ECO:0008006" key="3">
    <source>
        <dbReference type="Google" id="ProtNLM"/>
    </source>
</evidence>
<dbReference type="EMBL" id="CP068439">
    <property type="protein sequence ID" value="QQX76024.1"/>
    <property type="molecule type" value="Genomic_DNA"/>
</dbReference>